<sequence length="262" mass="27304">MRDGADRQPGLLGVLGDQHAQTGGIFQGAAHDQRVMHADPVVGEHPHLGGAGVHHAHLGQLGSGQPDGDRADGVHVDQADLLAAVPDVVGDHRAVGHGVGVGHREHRGVAAQSGRGRTGFDVLGILAARLAQMGVQIDEPGQQHVSGGVNDIGRIGDRQIRSYLGDLAVIDEYVDPLPLAVEPHTTNQHAHAAPSLPASCAPTSTWNSTAIRTWTPLETCCSTADCDESATEDVISMPRTIGPGCNTTAWPGSIAWRRSVSP</sequence>
<gene>
    <name evidence="1" type="ORF">ERS027646_04606</name>
</gene>
<organism evidence="1 2">
    <name type="scientific">Mycobacterium tuberculosis</name>
    <dbReference type="NCBI Taxonomy" id="1773"/>
    <lineage>
        <taxon>Bacteria</taxon>
        <taxon>Bacillati</taxon>
        <taxon>Actinomycetota</taxon>
        <taxon>Actinomycetes</taxon>
        <taxon>Mycobacteriales</taxon>
        <taxon>Mycobacteriaceae</taxon>
        <taxon>Mycobacterium</taxon>
        <taxon>Mycobacterium tuberculosis complex</taxon>
    </lineage>
</organism>
<dbReference type="Proteomes" id="UP000048948">
    <property type="component" value="Unassembled WGS sequence"/>
</dbReference>
<protein>
    <submittedName>
        <fullName evidence="1">Uncharacterized protein</fullName>
    </submittedName>
</protein>
<evidence type="ECO:0000313" key="2">
    <source>
        <dbReference type="Proteomes" id="UP000048948"/>
    </source>
</evidence>
<reference evidence="1 2" key="1">
    <citation type="submission" date="2015-03" db="EMBL/GenBank/DDBJ databases">
        <authorList>
            <consortium name="Pathogen Informatics"/>
        </authorList>
    </citation>
    <scope>NUCLEOTIDE SEQUENCE [LARGE SCALE GENOMIC DNA]</scope>
    <source>
        <strain evidence="1 2">Bir 172</strain>
    </source>
</reference>
<name>A0A655AX84_MYCTX</name>
<accession>A0A655AX84</accession>
<dbReference type="EMBL" id="CNGE01001511">
    <property type="protein sequence ID" value="CKU22869.1"/>
    <property type="molecule type" value="Genomic_DNA"/>
</dbReference>
<proteinExistence type="predicted"/>
<dbReference type="AlphaFoldDB" id="A0A655AX84"/>
<evidence type="ECO:0000313" key="1">
    <source>
        <dbReference type="EMBL" id="CKU22869.1"/>
    </source>
</evidence>